<feature type="transmembrane region" description="Helical" evidence="1">
    <location>
        <begin position="189"/>
        <end position="210"/>
    </location>
</feature>
<feature type="transmembrane region" description="Helical" evidence="1">
    <location>
        <begin position="106"/>
        <end position="128"/>
    </location>
</feature>
<feature type="transmembrane region" description="Helical" evidence="1">
    <location>
        <begin position="392"/>
        <end position="420"/>
    </location>
</feature>
<feature type="transmembrane region" description="Helical" evidence="1">
    <location>
        <begin position="134"/>
        <end position="152"/>
    </location>
</feature>
<keyword evidence="1" id="KW-1133">Transmembrane helix</keyword>
<feature type="transmembrane region" description="Helical" evidence="1">
    <location>
        <begin position="157"/>
        <end position="177"/>
    </location>
</feature>
<dbReference type="RefSeq" id="WP_208930373.1">
    <property type="nucleotide sequence ID" value="NZ_CP013655.1"/>
</dbReference>
<evidence type="ECO:0000313" key="3">
    <source>
        <dbReference type="EMBL" id="ALS37175.1"/>
    </source>
</evidence>
<gene>
    <name evidence="3" type="ORF">ATZ35_08390</name>
</gene>
<reference evidence="4" key="1">
    <citation type="submission" date="2015-12" db="EMBL/GenBank/DDBJ databases">
        <authorList>
            <person name="Lauer A."/>
            <person name="Humrighouse B."/>
            <person name="Loparev V."/>
            <person name="Shewmaker P.L."/>
            <person name="Whitney A.M."/>
            <person name="McLaughlin R.W."/>
        </authorList>
    </citation>
    <scope>NUCLEOTIDE SEQUENCE [LARGE SCALE GENOMIC DNA]</scope>
    <source>
        <strain evidence="4">LMG 26678</strain>
    </source>
</reference>
<dbReference type="AlphaFoldDB" id="A0A0U2X8L8"/>
<feature type="transmembrane region" description="Helical" evidence="1">
    <location>
        <begin position="253"/>
        <end position="274"/>
    </location>
</feature>
<proteinExistence type="predicted"/>
<feature type="domain" description="DUF112" evidence="2">
    <location>
        <begin position="10"/>
        <end position="431"/>
    </location>
</feature>
<evidence type="ECO:0000256" key="1">
    <source>
        <dbReference type="SAM" id="Phobius"/>
    </source>
</evidence>
<dbReference type="Pfam" id="PF01970">
    <property type="entry name" value="TctA"/>
    <property type="match status" value="1"/>
</dbReference>
<evidence type="ECO:0000259" key="2">
    <source>
        <dbReference type="Pfam" id="PF01970"/>
    </source>
</evidence>
<dbReference type="InterPro" id="IPR002823">
    <property type="entry name" value="DUF112_TM"/>
</dbReference>
<keyword evidence="1" id="KW-0472">Membrane</keyword>
<dbReference type="STRING" id="118060.ATZ35_08390"/>
<organism evidence="3 4">
    <name type="scientific">Enterococcus rotai</name>
    <dbReference type="NCBI Taxonomy" id="118060"/>
    <lineage>
        <taxon>Bacteria</taxon>
        <taxon>Bacillati</taxon>
        <taxon>Bacillota</taxon>
        <taxon>Bacilli</taxon>
        <taxon>Lactobacillales</taxon>
        <taxon>Enterococcaceae</taxon>
        <taxon>Enterococcus</taxon>
    </lineage>
</organism>
<protein>
    <submittedName>
        <fullName evidence="3">Tripartite tricarboxylate transporter TctA family protein</fullName>
    </submittedName>
</protein>
<sequence length="452" mass="48372">MDVGLLFQMLLAVIGAVVLYTFIGFVPGTDETSVLMPVTLAIVLAGVQPIIVLTFFIAAIITLNLMNAIPTALVGLPGGVMSTPMIEHALYLKERGLATTSIKKMATGSVIGTAVAIPISLLLANILAPFSDSVKAYAPLLFVFGAIFLSLIGKNKLLALLSIIPLGLLFQGLRYLYWGIGAVPQEKNVTVSFFLGITIGPLLVSLLGLLNKQNRDALPRHEISKIKLNKTDGKQASRHTFQTITKKEAGTSIVVSLLSNFLFFLSPVGLTILFGEAVANKEKDPVKKASMAITSMSALSHATYLSGVIIPLIALGIPLSPVAVGPANALFNAPPVFTLEHNLHHLLSRGEFVLSILFAGILASAITYFIAMTYARQMTAFVLKKIPHEAILGLFIGFILLLAYMDAGLINIFGVLLVGIVCGTLNKMGVNYGVQFMILYAAPWITTHLIFK</sequence>
<feature type="transmembrane region" description="Helical" evidence="1">
    <location>
        <begin position="432"/>
        <end position="451"/>
    </location>
</feature>
<feature type="transmembrane region" description="Helical" evidence="1">
    <location>
        <begin position="38"/>
        <end position="62"/>
    </location>
</feature>
<evidence type="ECO:0000313" key="4">
    <source>
        <dbReference type="Proteomes" id="UP000067523"/>
    </source>
</evidence>
<feature type="transmembrane region" description="Helical" evidence="1">
    <location>
        <begin position="68"/>
        <end position="86"/>
    </location>
</feature>
<dbReference type="EMBL" id="CP013655">
    <property type="protein sequence ID" value="ALS37175.1"/>
    <property type="molecule type" value="Genomic_DNA"/>
</dbReference>
<feature type="transmembrane region" description="Helical" evidence="1">
    <location>
        <begin position="6"/>
        <end position="26"/>
    </location>
</feature>
<dbReference type="KEGG" id="erx:ATZ35_08390"/>
<keyword evidence="4" id="KW-1185">Reference proteome</keyword>
<feature type="transmembrane region" description="Helical" evidence="1">
    <location>
        <begin position="352"/>
        <end position="371"/>
    </location>
</feature>
<dbReference type="Proteomes" id="UP000067523">
    <property type="component" value="Chromosome"/>
</dbReference>
<keyword evidence="1" id="KW-0812">Transmembrane</keyword>
<name>A0A0U2X8L8_9ENTE</name>
<accession>A0A0U2X8L8</accession>